<accession>A0ABQ8PUX5</accession>
<keyword evidence="3" id="KW-1185">Reference proteome</keyword>
<evidence type="ECO:0000259" key="1">
    <source>
        <dbReference type="PROSITE" id="PS50011"/>
    </source>
</evidence>
<sequence length="115" mass="13106">MASDCGYPIIDYFAELARKENLEKCAEKLADYTKQVANTLVHAYGAGILHRDISAGNSERQRGVYKANKQVDDIDTDRFNILKSENEYDQFTGIPLYMSIRKLRGSSMRDVIHDI</sequence>
<organism evidence="2 3">
    <name type="scientific">Coemansia umbellata</name>
    <dbReference type="NCBI Taxonomy" id="1424467"/>
    <lineage>
        <taxon>Eukaryota</taxon>
        <taxon>Fungi</taxon>
        <taxon>Fungi incertae sedis</taxon>
        <taxon>Zoopagomycota</taxon>
        <taxon>Kickxellomycotina</taxon>
        <taxon>Kickxellomycetes</taxon>
        <taxon>Kickxellales</taxon>
        <taxon>Kickxellaceae</taxon>
        <taxon>Coemansia</taxon>
    </lineage>
</organism>
<evidence type="ECO:0000313" key="2">
    <source>
        <dbReference type="EMBL" id="KAJ1996090.1"/>
    </source>
</evidence>
<proteinExistence type="predicted"/>
<name>A0ABQ8PUX5_9FUNG</name>
<dbReference type="Proteomes" id="UP001151295">
    <property type="component" value="Unassembled WGS sequence"/>
</dbReference>
<gene>
    <name evidence="2" type="ORF">EDC05_000459</name>
</gene>
<evidence type="ECO:0000313" key="3">
    <source>
        <dbReference type="Proteomes" id="UP001151295"/>
    </source>
</evidence>
<comment type="caution">
    <text evidence="2">The sequence shown here is derived from an EMBL/GenBank/DDBJ whole genome shotgun (WGS) entry which is preliminary data.</text>
</comment>
<dbReference type="SUPFAM" id="SSF56112">
    <property type="entry name" value="Protein kinase-like (PK-like)"/>
    <property type="match status" value="1"/>
</dbReference>
<reference evidence="2" key="1">
    <citation type="submission" date="2022-07" db="EMBL/GenBank/DDBJ databases">
        <title>Phylogenomic reconstructions and comparative analyses of Kickxellomycotina fungi.</title>
        <authorList>
            <person name="Reynolds N.K."/>
            <person name="Stajich J.E."/>
            <person name="Barry K."/>
            <person name="Grigoriev I.V."/>
            <person name="Crous P."/>
            <person name="Smith M.E."/>
        </authorList>
    </citation>
    <scope>NUCLEOTIDE SEQUENCE</scope>
    <source>
        <strain evidence="2">BCRC 34882</strain>
    </source>
</reference>
<dbReference type="PROSITE" id="PS50011">
    <property type="entry name" value="PROTEIN_KINASE_DOM"/>
    <property type="match status" value="1"/>
</dbReference>
<feature type="domain" description="Protein kinase" evidence="1">
    <location>
        <begin position="1"/>
        <end position="115"/>
    </location>
</feature>
<dbReference type="InterPro" id="IPR011009">
    <property type="entry name" value="Kinase-like_dom_sf"/>
</dbReference>
<dbReference type="InterPro" id="IPR000719">
    <property type="entry name" value="Prot_kinase_dom"/>
</dbReference>
<dbReference type="EMBL" id="JANBQD010000002">
    <property type="protein sequence ID" value="KAJ1996090.1"/>
    <property type="molecule type" value="Genomic_DNA"/>
</dbReference>
<protein>
    <recommendedName>
        <fullName evidence="1">Protein kinase domain-containing protein</fullName>
    </recommendedName>
</protein>